<evidence type="ECO:0000313" key="2">
    <source>
        <dbReference type="Proteomes" id="UP001186974"/>
    </source>
</evidence>
<gene>
    <name evidence="1" type="ORF">LTS18_004757</name>
</gene>
<dbReference type="Proteomes" id="UP001186974">
    <property type="component" value="Unassembled WGS sequence"/>
</dbReference>
<sequence>MKVTAATLMAAFASLVAANAAAEAHPEPEAFAEADPEPAFGSWHGNQKLAAPWTKHDPDYDWNKVNWTALYPGKSQLDPHDFTKHLNWTQFNLTFPNYWKSMTDSVSSWASATAHPSKTGAWSAHPTGSWHKPWAHDVEDDDEEDVEAEEEGDLEARNAEAWRYPSKTPFKWSGHPMGSWPRPTGAHKWWARNVEDESEEYDEAELEARDAEADPDAWN</sequence>
<keyword evidence="2" id="KW-1185">Reference proteome</keyword>
<accession>A0ACC3D5B9</accession>
<name>A0ACC3D5B9_9PEZI</name>
<reference evidence="1" key="1">
    <citation type="submission" date="2024-09" db="EMBL/GenBank/DDBJ databases">
        <title>Black Yeasts Isolated from many extreme environments.</title>
        <authorList>
            <person name="Coleine C."/>
            <person name="Stajich J.E."/>
            <person name="Selbmann L."/>
        </authorList>
    </citation>
    <scope>NUCLEOTIDE SEQUENCE</scope>
    <source>
        <strain evidence="1">CCFEE 5737</strain>
    </source>
</reference>
<protein>
    <submittedName>
        <fullName evidence="1">Uncharacterized protein</fullName>
    </submittedName>
</protein>
<comment type="caution">
    <text evidence="1">The sequence shown here is derived from an EMBL/GenBank/DDBJ whole genome shotgun (WGS) entry which is preliminary data.</text>
</comment>
<organism evidence="1 2">
    <name type="scientific">Coniosporium uncinatum</name>
    <dbReference type="NCBI Taxonomy" id="93489"/>
    <lineage>
        <taxon>Eukaryota</taxon>
        <taxon>Fungi</taxon>
        <taxon>Dikarya</taxon>
        <taxon>Ascomycota</taxon>
        <taxon>Pezizomycotina</taxon>
        <taxon>Dothideomycetes</taxon>
        <taxon>Dothideomycetes incertae sedis</taxon>
        <taxon>Coniosporium</taxon>
    </lineage>
</organism>
<dbReference type="EMBL" id="JAWDJW010007452">
    <property type="protein sequence ID" value="KAK3062134.1"/>
    <property type="molecule type" value="Genomic_DNA"/>
</dbReference>
<evidence type="ECO:0000313" key="1">
    <source>
        <dbReference type="EMBL" id="KAK3062134.1"/>
    </source>
</evidence>
<proteinExistence type="predicted"/>